<dbReference type="OrthoDB" id="434240at2759"/>
<sequence>HQASKTEEANAIQTPQLESKTDFEKAPGVTELETISNADNSQRDTDSLTSVNSTKSAMTSLIIGFKTFCRPAVLILVVQYACSFGLELSVDNIIAALFHSRFNLSLTVSSYVGSVFGLLNLFSRLSGGLFGDYLYKKFRLPGRILAQLIIFICEGCFLIGFSYSLGRMDSSIVMMICFSLFVQAAAGSTFSLAPFVDPANSGTVIGIVGAGGSLGGLCFNFLFKAYGTDYHSSFLVLGIVALVSGVIGSLLLRVQKQSLFHLRRSTEKRNI</sequence>
<evidence type="ECO:0000313" key="7">
    <source>
        <dbReference type="EMBL" id="KAG2181995.1"/>
    </source>
</evidence>
<dbReference type="SUPFAM" id="SSF103473">
    <property type="entry name" value="MFS general substrate transporter"/>
    <property type="match status" value="1"/>
</dbReference>
<organism evidence="7 8">
    <name type="scientific">Mortierella isabellina</name>
    <name type="common">Filamentous fungus</name>
    <name type="synonym">Umbelopsis isabellina</name>
    <dbReference type="NCBI Taxonomy" id="91625"/>
    <lineage>
        <taxon>Eukaryota</taxon>
        <taxon>Fungi</taxon>
        <taxon>Fungi incertae sedis</taxon>
        <taxon>Mucoromycota</taxon>
        <taxon>Mucoromycotina</taxon>
        <taxon>Umbelopsidomycetes</taxon>
        <taxon>Umbelopsidales</taxon>
        <taxon>Umbelopsidaceae</taxon>
        <taxon>Umbelopsis</taxon>
    </lineage>
</organism>
<keyword evidence="4 6" id="KW-0472">Membrane</keyword>
<keyword evidence="3 6" id="KW-1133">Transmembrane helix</keyword>
<gene>
    <name evidence="7" type="ORF">INT43_006921</name>
</gene>
<evidence type="ECO:0000256" key="1">
    <source>
        <dbReference type="ARBA" id="ARBA00004141"/>
    </source>
</evidence>
<evidence type="ECO:0000256" key="6">
    <source>
        <dbReference type="SAM" id="Phobius"/>
    </source>
</evidence>
<dbReference type="InterPro" id="IPR036259">
    <property type="entry name" value="MFS_trans_sf"/>
</dbReference>
<reference evidence="7" key="1">
    <citation type="submission" date="2020-12" db="EMBL/GenBank/DDBJ databases">
        <title>Metabolic potential, ecology and presence of endohyphal bacteria is reflected in genomic diversity of Mucoromycotina.</title>
        <authorList>
            <person name="Muszewska A."/>
            <person name="Okrasinska A."/>
            <person name="Steczkiewicz K."/>
            <person name="Drgas O."/>
            <person name="Orlowska M."/>
            <person name="Perlinska-Lenart U."/>
            <person name="Aleksandrzak-Piekarczyk T."/>
            <person name="Szatraj K."/>
            <person name="Zielenkiewicz U."/>
            <person name="Pilsyk S."/>
            <person name="Malc E."/>
            <person name="Mieczkowski P."/>
            <person name="Kruszewska J.S."/>
            <person name="Biernat P."/>
            <person name="Pawlowska J."/>
        </authorList>
    </citation>
    <scope>NUCLEOTIDE SEQUENCE</scope>
    <source>
        <strain evidence="7">WA0000067209</strain>
    </source>
</reference>
<keyword evidence="2 6" id="KW-0812">Transmembrane</keyword>
<feature type="transmembrane region" description="Helical" evidence="6">
    <location>
        <begin position="144"/>
        <end position="166"/>
    </location>
</feature>
<evidence type="ECO:0000313" key="8">
    <source>
        <dbReference type="Proteomes" id="UP000654370"/>
    </source>
</evidence>
<dbReference type="EMBL" id="JAEPQZ010000004">
    <property type="protein sequence ID" value="KAG2181995.1"/>
    <property type="molecule type" value="Genomic_DNA"/>
</dbReference>
<feature type="transmembrane region" description="Helical" evidence="6">
    <location>
        <begin position="104"/>
        <end position="123"/>
    </location>
</feature>
<dbReference type="GO" id="GO:0015112">
    <property type="term" value="F:nitrate transmembrane transporter activity"/>
    <property type="evidence" value="ECO:0007669"/>
    <property type="project" value="InterPro"/>
</dbReference>
<evidence type="ECO:0000256" key="3">
    <source>
        <dbReference type="ARBA" id="ARBA00022989"/>
    </source>
</evidence>
<dbReference type="GO" id="GO:0016020">
    <property type="term" value="C:membrane"/>
    <property type="evidence" value="ECO:0007669"/>
    <property type="project" value="UniProtKB-SubCell"/>
</dbReference>
<dbReference type="PANTHER" id="PTHR23515">
    <property type="entry name" value="HIGH-AFFINITY NITRATE TRANSPORTER 2.3"/>
    <property type="match status" value="1"/>
</dbReference>
<dbReference type="InterPro" id="IPR044772">
    <property type="entry name" value="NO3_transporter"/>
</dbReference>
<evidence type="ECO:0000256" key="5">
    <source>
        <dbReference type="SAM" id="MobiDB-lite"/>
    </source>
</evidence>
<feature type="region of interest" description="Disordered" evidence="5">
    <location>
        <begin position="1"/>
        <end position="23"/>
    </location>
</feature>
<keyword evidence="8" id="KW-1185">Reference proteome</keyword>
<comment type="subcellular location">
    <subcellularLocation>
        <location evidence="1">Membrane</location>
        <topology evidence="1">Multi-pass membrane protein</topology>
    </subcellularLocation>
</comment>
<feature type="transmembrane region" description="Helical" evidence="6">
    <location>
        <begin position="203"/>
        <end position="222"/>
    </location>
</feature>
<comment type="caution">
    <text evidence="7">The sequence shown here is derived from an EMBL/GenBank/DDBJ whole genome shotgun (WGS) entry which is preliminary data.</text>
</comment>
<proteinExistence type="predicted"/>
<feature type="transmembrane region" description="Helical" evidence="6">
    <location>
        <begin position="172"/>
        <end position="196"/>
    </location>
</feature>
<evidence type="ECO:0008006" key="9">
    <source>
        <dbReference type="Google" id="ProtNLM"/>
    </source>
</evidence>
<evidence type="ECO:0000256" key="4">
    <source>
        <dbReference type="ARBA" id="ARBA00023136"/>
    </source>
</evidence>
<dbReference type="Proteomes" id="UP000654370">
    <property type="component" value="Unassembled WGS sequence"/>
</dbReference>
<evidence type="ECO:0000256" key="2">
    <source>
        <dbReference type="ARBA" id="ARBA00022692"/>
    </source>
</evidence>
<name>A0A8H7PYD1_MORIS</name>
<protein>
    <recommendedName>
        <fullName evidence="9">Nitrate transporter</fullName>
    </recommendedName>
</protein>
<accession>A0A8H7PYD1</accession>
<feature type="transmembrane region" description="Helical" evidence="6">
    <location>
        <begin position="234"/>
        <end position="254"/>
    </location>
</feature>
<dbReference type="Gene3D" id="1.20.1250.20">
    <property type="entry name" value="MFS general substrate transporter like domains"/>
    <property type="match status" value="1"/>
</dbReference>
<feature type="non-terminal residue" evidence="7">
    <location>
        <position position="1"/>
    </location>
</feature>
<dbReference type="AlphaFoldDB" id="A0A8H7PYD1"/>